<organism evidence="2 3">
    <name type="scientific">Eiseniibacteriota bacterium</name>
    <dbReference type="NCBI Taxonomy" id="2212470"/>
    <lineage>
        <taxon>Bacteria</taxon>
        <taxon>Candidatus Eiseniibacteriota</taxon>
    </lineage>
</organism>
<comment type="caution">
    <text evidence="2">The sequence shown here is derived from an EMBL/GenBank/DDBJ whole genome shotgun (WGS) entry which is preliminary data.</text>
</comment>
<feature type="region of interest" description="Disordered" evidence="1">
    <location>
        <begin position="148"/>
        <end position="189"/>
    </location>
</feature>
<proteinExistence type="predicted"/>
<accession>A0A9D6L6J4</accession>
<protein>
    <recommendedName>
        <fullName evidence="4">DUF222 domain-containing protein</fullName>
    </recommendedName>
</protein>
<sequence>MRNYSLSHLSDAALRRDLKEQSRKETGLTAWVLAHIAEFQERRLYREDGYASMYAWCVGELGYCEQAAYKRINAARVALRFPVIFAMLAEGRLTLSAVVALSAHLIESNAEDLLAAAAAKTVREIEQLLAERFPRPDLATVIQSLAPASSPAPDLDQRHTARAAALGAPDHDRPGDARSLASRTRSSGA</sequence>
<evidence type="ECO:0000313" key="2">
    <source>
        <dbReference type="EMBL" id="MBI3539536.1"/>
    </source>
</evidence>
<name>A0A9D6L6J4_UNCEI</name>
<dbReference type="EMBL" id="JACQAY010000142">
    <property type="protein sequence ID" value="MBI3539536.1"/>
    <property type="molecule type" value="Genomic_DNA"/>
</dbReference>
<dbReference type="Proteomes" id="UP000807850">
    <property type="component" value="Unassembled WGS sequence"/>
</dbReference>
<reference evidence="2" key="1">
    <citation type="submission" date="2020-07" db="EMBL/GenBank/DDBJ databases">
        <title>Huge and variable diversity of episymbiotic CPR bacteria and DPANN archaea in groundwater ecosystems.</title>
        <authorList>
            <person name="He C.Y."/>
            <person name="Keren R."/>
            <person name="Whittaker M."/>
            <person name="Farag I.F."/>
            <person name="Doudna J."/>
            <person name="Cate J.H.D."/>
            <person name="Banfield J.F."/>
        </authorList>
    </citation>
    <scope>NUCLEOTIDE SEQUENCE</scope>
    <source>
        <strain evidence="2">NC_groundwater_928_Pr1_S-0.2um_72_17</strain>
    </source>
</reference>
<dbReference type="AlphaFoldDB" id="A0A9D6L6J4"/>
<evidence type="ECO:0000313" key="3">
    <source>
        <dbReference type="Proteomes" id="UP000807850"/>
    </source>
</evidence>
<evidence type="ECO:0000256" key="1">
    <source>
        <dbReference type="SAM" id="MobiDB-lite"/>
    </source>
</evidence>
<gene>
    <name evidence="2" type="ORF">HY076_04630</name>
</gene>
<evidence type="ECO:0008006" key="4">
    <source>
        <dbReference type="Google" id="ProtNLM"/>
    </source>
</evidence>